<dbReference type="AlphaFoldDB" id="A0A0A9C726"/>
<evidence type="ECO:0008006" key="2">
    <source>
        <dbReference type="Google" id="ProtNLM"/>
    </source>
</evidence>
<reference evidence="1" key="1">
    <citation type="submission" date="2014-09" db="EMBL/GenBank/DDBJ databases">
        <authorList>
            <person name="Magalhaes I.L.F."/>
            <person name="Oliveira U."/>
            <person name="Santos F.R."/>
            <person name="Vidigal T.H.D.A."/>
            <person name="Brescovit A.D."/>
            <person name="Santos A.J."/>
        </authorList>
    </citation>
    <scope>NUCLEOTIDE SEQUENCE</scope>
    <source>
        <tissue evidence="1">Shoot tissue taken approximately 20 cm above the soil surface</tissue>
    </source>
</reference>
<reference evidence="1" key="2">
    <citation type="journal article" date="2015" name="Data Brief">
        <title>Shoot transcriptome of the giant reed, Arundo donax.</title>
        <authorList>
            <person name="Barrero R.A."/>
            <person name="Guerrero F.D."/>
            <person name="Moolhuijzen P."/>
            <person name="Goolsby J.A."/>
            <person name="Tidwell J."/>
            <person name="Bellgard S.E."/>
            <person name="Bellgard M.I."/>
        </authorList>
    </citation>
    <scope>NUCLEOTIDE SEQUENCE</scope>
    <source>
        <tissue evidence="1">Shoot tissue taken approximately 20 cm above the soil surface</tissue>
    </source>
</reference>
<proteinExistence type="predicted"/>
<organism evidence="1">
    <name type="scientific">Arundo donax</name>
    <name type="common">Giant reed</name>
    <name type="synonym">Donax arundinaceus</name>
    <dbReference type="NCBI Taxonomy" id="35708"/>
    <lineage>
        <taxon>Eukaryota</taxon>
        <taxon>Viridiplantae</taxon>
        <taxon>Streptophyta</taxon>
        <taxon>Embryophyta</taxon>
        <taxon>Tracheophyta</taxon>
        <taxon>Spermatophyta</taxon>
        <taxon>Magnoliopsida</taxon>
        <taxon>Liliopsida</taxon>
        <taxon>Poales</taxon>
        <taxon>Poaceae</taxon>
        <taxon>PACMAD clade</taxon>
        <taxon>Arundinoideae</taxon>
        <taxon>Arundineae</taxon>
        <taxon>Arundo</taxon>
    </lineage>
</organism>
<sequence>MTVFKIPKKICKGISDAMSQFWWGDDDDHKKVHWKAWWKLCIPKRKGGMGFRDLHCFNIAMLAKQVWRLLSESDSLCARVMRARYYPDRKLLNAKQKSGSSYTWQSVLAGLQCFKRGCIWRVVDGT</sequence>
<dbReference type="EMBL" id="GBRH01230568">
    <property type="protein sequence ID" value="JAD67327.1"/>
    <property type="molecule type" value="Transcribed_RNA"/>
</dbReference>
<evidence type="ECO:0000313" key="1">
    <source>
        <dbReference type="EMBL" id="JAD67327.1"/>
    </source>
</evidence>
<dbReference type="PANTHER" id="PTHR33116:SF86">
    <property type="entry name" value="REVERSE TRANSCRIPTASE DOMAIN-CONTAINING PROTEIN"/>
    <property type="match status" value="1"/>
</dbReference>
<protein>
    <recommendedName>
        <fullName evidence="2">Reverse transcriptase zinc-binding domain-containing protein</fullName>
    </recommendedName>
</protein>
<accession>A0A0A9C726</accession>
<name>A0A0A9C726_ARUDO</name>
<dbReference type="PANTHER" id="PTHR33116">
    <property type="entry name" value="REVERSE TRANSCRIPTASE ZINC-BINDING DOMAIN-CONTAINING PROTEIN-RELATED-RELATED"/>
    <property type="match status" value="1"/>
</dbReference>